<comment type="caution">
    <text evidence="2">The sequence shown here is derived from an EMBL/GenBank/DDBJ whole genome shotgun (WGS) entry which is preliminary data.</text>
</comment>
<dbReference type="RefSeq" id="WP_180550245.1">
    <property type="nucleotide sequence ID" value="NZ_JACCKX010000001.1"/>
</dbReference>
<protein>
    <submittedName>
        <fullName evidence="2">DUF1631 family protein</fullName>
    </submittedName>
</protein>
<organism evidence="2 3">
    <name type="scientific">Ottowia beijingensis</name>
    <dbReference type="NCBI Taxonomy" id="1207057"/>
    <lineage>
        <taxon>Bacteria</taxon>
        <taxon>Pseudomonadati</taxon>
        <taxon>Pseudomonadota</taxon>
        <taxon>Betaproteobacteria</taxon>
        <taxon>Burkholderiales</taxon>
        <taxon>Comamonadaceae</taxon>
        <taxon>Ottowia</taxon>
    </lineage>
</organism>
<dbReference type="AlphaFoldDB" id="A0A853IXR2"/>
<feature type="compositionally biased region" description="Low complexity" evidence="1">
    <location>
        <begin position="222"/>
        <end position="231"/>
    </location>
</feature>
<evidence type="ECO:0000256" key="1">
    <source>
        <dbReference type="SAM" id="MobiDB-lite"/>
    </source>
</evidence>
<name>A0A853IXR2_9BURK</name>
<feature type="compositionally biased region" description="Low complexity" evidence="1">
    <location>
        <begin position="252"/>
        <end position="273"/>
    </location>
</feature>
<evidence type="ECO:0000313" key="3">
    <source>
        <dbReference type="Proteomes" id="UP000589716"/>
    </source>
</evidence>
<dbReference type="Pfam" id="PF07793">
    <property type="entry name" value="DUF1631"/>
    <property type="match status" value="1"/>
</dbReference>
<evidence type="ECO:0000313" key="2">
    <source>
        <dbReference type="EMBL" id="NZA01838.1"/>
    </source>
</evidence>
<dbReference type="InterPro" id="IPR012434">
    <property type="entry name" value="DUF1631"/>
</dbReference>
<keyword evidence="3" id="KW-1185">Reference proteome</keyword>
<reference evidence="2 3" key="1">
    <citation type="submission" date="2020-07" db="EMBL/GenBank/DDBJ databases">
        <authorList>
            <person name="Maaloum M."/>
        </authorList>
    </citation>
    <scope>NUCLEOTIDE SEQUENCE [LARGE SCALE GENOMIC DNA]</scope>
    <source>
        <strain evidence="2 3">GCS-AN-3</strain>
    </source>
</reference>
<dbReference type="EMBL" id="JACCKX010000001">
    <property type="protein sequence ID" value="NZA01838.1"/>
    <property type="molecule type" value="Genomic_DNA"/>
</dbReference>
<dbReference type="Proteomes" id="UP000589716">
    <property type="component" value="Unassembled WGS sequence"/>
</dbReference>
<accession>A0A853IXR2</accession>
<feature type="region of interest" description="Disordered" evidence="1">
    <location>
        <begin position="222"/>
        <end position="273"/>
    </location>
</feature>
<sequence length="273" mass="29830">MATSSQAVLQYRIARQVREQFVNTLDASIIELMGLMQNHLSQLAQGGGAGRSVAEIQLAMEAAALFRAERQHWVATVRREWREALIRMGSKTGNTDMAGLSLVDDELVERKIAASRLAAAVAEAAGAEFNNLRLRMQFLERRSDLPADDVLKPETLAQIMVKAWTDCGLTRPMWALVHPAVQAGLARRLPEAFRQANEWLVQQGVMAEIDLKSLVRRADGEAGAVARARGPPAEPGSGHRPGADHRNHRHVAPAQAGRAVAPALRPPRASTRQ</sequence>
<proteinExistence type="predicted"/>
<gene>
    <name evidence="2" type="ORF">H0I39_08875</name>
</gene>